<proteinExistence type="predicted"/>
<evidence type="ECO:0000313" key="2">
    <source>
        <dbReference type="EMBL" id="GFH32090.1"/>
    </source>
</evidence>
<gene>
    <name evidence="2" type="ORF">HaLaN_31252</name>
</gene>
<protein>
    <submittedName>
        <fullName evidence="2">Glycerol-3-phosphate dehydrogenase [NAD(+)]</fullName>
    </submittedName>
</protein>
<dbReference type="InterPro" id="IPR011128">
    <property type="entry name" value="G3P_DH_NAD-dep_N"/>
</dbReference>
<feature type="non-terminal residue" evidence="2">
    <location>
        <position position="1"/>
    </location>
</feature>
<dbReference type="Pfam" id="PF01210">
    <property type="entry name" value="NAD_Gly3P_dh_N"/>
    <property type="match status" value="1"/>
</dbReference>
<dbReference type="Gene3D" id="3.40.50.720">
    <property type="entry name" value="NAD(P)-binding Rossmann-like Domain"/>
    <property type="match status" value="1"/>
</dbReference>
<dbReference type="AlphaFoldDB" id="A0A6A0AGK9"/>
<dbReference type="Proteomes" id="UP000485058">
    <property type="component" value="Unassembled WGS sequence"/>
</dbReference>
<dbReference type="EMBL" id="BLLF01006241">
    <property type="protein sequence ID" value="GFH32090.1"/>
    <property type="molecule type" value="Genomic_DNA"/>
</dbReference>
<organism evidence="2 3">
    <name type="scientific">Haematococcus lacustris</name>
    <name type="common">Green alga</name>
    <name type="synonym">Haematococcus pluvialis</name>
    <dbReference type="NCBI Taxonomy" id="44745"/>
    <lineage>
        <taxon>Eukaryota</taxon>
        <taxon>Viridiplantae</taxon>
        <taxon>Chlorophyta</taxon>
        <taxon>core chlorophytes</taxon>
        <taxon>Chlorophyceae</taxon>
        <taxon>CS clade</taxon>
        <taxon>Chlamydomonadales</taxon>
        <taxon>Haematococcaceae</taxon>
        <taxon>Haematococcus</taxon>
    </lineage>
</organism>
<reference evidence="2 3" key="1">
    <citation type="submission" date="2020-02" db="EMBL/GenBank/DDBJ databases">
        <title>Draft genome sequence of Haematococcus lacustris strain NIES-144.</title>
        <authorList>
            <person name="Morimoto D."/>
            <person name="Nakagawa S."/>
            <person name="Yoshida T."/>
            <person name="Sawayama S."/>
        </authorList>
    </citation>
    <scope>NUCLEOTIDE SEQUENCE [LARGE SCALE GENOMIC DNA]</scope>
    <source>
        <strain evidence="2 3">NIES-144</strain>
    </source>
</reference>
<dbReference type="GO" id="GO:0051287">
    <property type="term" value="F:NAD binding"/>
    <property type="evidence" value="ECO:0007669"/>
    <property type="project" value="InterPro"/>
</dbReference>
<feature type="domain" description="Glycerol-3-phosphate dehydrogenase NAD-dependent N-terminal" evidence="1">
    <location>
        <begin position="12"/>
        <end position="54"/>
    </location>
</feature>
<dbReference type="GO" id="GO:0016616">
    <property type="term" value="F:oxidoreductase activity, acting on the CH-OH group of donors, NAD or NADP as acceptor"/>
    <property type="evidence" value="ECO:0007669"/>
    <property type="project" value="InterPro"/>
</dbReference>
<evidence type="ECO:0000259" key="1">
    <source>
        <dbReference type="Pfam" id="PF01210"/>
    </source>
</evidence>
<dbReference type="GO" id="GO:0046168">
    <property type="term" value="P:glycerol-3-phosphate catabolic process"/>
    <property type="evidence" value="ECO:0007669"/>
    <property type="project" value="InterPro"/>
</dbReference>
<name>A0A6A0AGK9_HAELA</name>
<sequence length="55" mass="6253">MATALDDERVQAIHCARKGHAVTLWALEQEVVDSLNGPEHENLMYFKGHKVSHRI</sequence>
<comment type="caution">
    <text evidence="2">The sequence shown here is derived from an EMBL/GenBank/DDBJ whole genome shotgun (WGS) entry which is preliminary data.</text>
</comment>
<accession>A0A6A0AGK9</accession>
<keyword evidence="3" id="KW-1185">Reference proteome</keyword>
<feature type="non-terminal residue" evidence="2">
    <location>
        <position position="55"/>
    </location>
</feature>
<evidence type="ECO:0000313" key="3">
    <source>
        <dbReference type="Proteomes" id="UP000485058"/>
    </source>
</evidence>